<dbReference type="Gene3D" id="2.20.180.10">
    <property type="entry name" value="putative fmn-dependent nitroreductase like domains"/>
    <property type="match status" value="1"/>
</dbReference>
<keyword evidence="2" id="KW-0560">Oxidoreductase</keyword>
<comment type="caution">
    <text evidence="4">The sequence shown here is derived from an EMBL/GenBank/DDBJ whole genome shotgun (WGS) entry which is preliminary data.</text>
</comment>
<protein>
    <recommendedName>
        <fullName evidence="3">Nitroreductase domain-containing protein</fullName>
    </recommendedName>
</protein>
<evidence type="ECO:0000256" key="1">
    <source>
        <dbReference type="ARBA" id="ARBA00007118"/>
    </source>
</evidence>
<dbReference type="GO" id="GO:0016491">
    <property type="term" value="F:oxidoreductase activity"/>
    <property type="evidence" value="ECO:0007669"/>
    <property type="project" value="UniProtKB-KW"/>
</dbReference>
<dbReference type="SUPFAM" id="SSF55469">
    <property type="entry name" value="FMN-dependent nitroreductase-like"/>
    <property type="match status" value="1"/>
</dbReference>
<proteinExistence type="inferred from homology"/>
<dbReference type="Pfam" id="PF00881">
    <property type="entry name" value="Nitroreductase"/>
    <property type="match status" value="1"/>
</dbReference>
<feature type="domain" description="Nitroreductase" evidence="3">
    <location>
        <begin position="11"/>
        <end position="152"/>
    </location>
</feature>
<dbReference type="AlphaFoldDB" id="A0A4Q1AYA4"/>
<name>A0A4Q1AYA4_9BACT</name>
<dbReference type="InterPro" id="IPR023312">
    <property type="entry name" value="Put_nitroreductase_C_bac"/>
</dbReference>
<dbReference type="PANTHER" id="PTHR43673">
    <property type="entry name" value="NAD(P)H NITROREDUCTASE YDGI-RELATED"/>
    <property type="match status" value="1"/>
</dbReference>
<dbReference type="InterPro" id="IPR000415">
    <property type="entry name" value="Nitroreductase-like"/>
</dbReference>
<evidence type="ECO:0000256" key="2">
    <source>
        <dbReference type="ARBA" id="ARBA00023002"/>
    </source>
</evidence>
<evidence type="ECO:0000313" key="5">
    <source>
        <dbReference type="Proteomes" id="UP000289718"/>
    </source>
</evidence>
<sequence>MKYEELKKLIQEARTTRRFKKDIEIKLKDLREILDLARITSSAKNMQPIKYILVTNKEAVNQLAQNTTWASTIKDWSQSEEERPSAFIFMLNDQMIDGFPMFDAGASFTAISLAAKTKGLATAPLASINKELCRNLFVIPDSYDVMIGIALGISDEEIKLIDAQNFDTSYYRDEKQTHFVPKRTLEQIIVGEY</sequence>
<accession>A0A4Q1AYA4</accession>
<dbReference type="Proteomes" id="UP000289718">
    <property type="component" value="Unassembled WGS sequence"/>
</dbReference>
<dbReference type="OrthoDB" id="9804207at2"/>
<keyword evidence="5" id="KW-1185">Reference proteome</keyword>
<comment type="similarity">
    <text evidence="1">Belongs to the nitroreductase family.</text>
</comment>
<dbReference type="InterPro" id="IPR029479">
    <property type="entry name" value="Nitroreductase"/>
</dbReference>
<dbReference type="Gene3D" id="3.40.109.10">
    <property type="entry name" value="NADH Oxidase"/>
    <property type="match status" value="1"/>
</dbReference>
<dbReference type="CDD" id="cd02062">
    <property type="entry name" value="Nitro_FMN_reductase"/>
    <property type="match status" value="1"/>
</dbReference>
<evidence type="ECO:0000313" key="4">
    <source>
        <dbReference type="EMBL" id="RXK14020.1"/>
    </source>
</evidence>
<organism evidence="4 5">
    <name type="scientific">Halarcobacter mediterraneus</name>
    <dbReference type="NCBI Taxonomy" id="2023153"/>
    <lineage>
        <taxon>Bacteria</taxon>
        <taxon>Pseudomonadati</taxon>
        <taxon>Campylobacterota</taxon>
        <taxon>Epsilonproteobacteria</taxon>
        <taxon>Campylobacterales</taxon>
        <taxon>Arcobacteraceae</taxon>
        <taxon>Halarcobacter</taxon>
    </lineage>
</organism>
<dbReference type="RefSeq" id="WP_129060130.1">
    <property type="nucleotide sequence ID" value="NZ_NXIE01000001.1"/>
</dbReference>
<dbReference type="PANTHER" id="PTHR43673:SF10">
    <property type="entry name" value="NADH DEHYDROGENASE_NAD(P)H NITROREDUCTASE XCC3605-RELATED"/>
    <property type="match status" value="1"/>
</dbReference>
<gene>
    <name evidence="4" type="ORF">CP965_00805</name>
</gene>
<evidence type="ECO:0000259" key="3">
    <source>
        <dbReference type="Pfam" id="PF00881"/>
    </source>
</evidence>
<dbReference type="EMBL" id="NXIE01000001">
    <property type="protein sequence ID" value="RXK14020.1"/>
    <property type="molecule type" value="Genomic_DNA"/>
</dbReference>
<reference evidence="4 5" key="1">
    <citation type="submission" date="2017-09" db="EMBL/GenBank/DDBJ databases">
        <title>Genomics of the genus Arcobacter.</title>
        <authorList>
            <person name="Perez-Cataluna A."/>
            <person name="Figueras M.J."/>
            <person name="Salas-Masso N."/>
        </authorList>
    </citation>
    <scope>NUCLEOTIDE SEQUENCE [LARGE SCALE GENOMIC DNA]</scope>
    <source>
        <strain evidence="4 5">F156-34</strain>
    </source>
</reference>